<reference evidence="3 4" key="1">
    <citation type="submission" date="2020-06" db="EMBL/GenBank/DDBJ databases">
        <title>Actinokineospora xiongansis sp. nov., isolated from soil of Baiyangdian.</title>
        <authorList>
            <person name="Zhang X."/>
        </authorList>
    </citation>
    <scope>NUCLEOTIDE SEQUENCE [LARGE SCALE GENOMIC DNA]</scope>
    <source>
        <strain evidence="3 4">HBU206404</strain>
    </source>
</reference>
<evidence type="ECO:0000256" key="2">
    <source>
        <dbReference type="SAM" id="SignalP"/>
    </source>
</evidence>
<evidence type="ECO:0000256" key="1">
    <source>
        <dbReference type="SAM" id="MobiDB-lite"/>
    </source>
</evidence>
<name>A0ABR7L1Y5_9PSEU</name>
<feature type="signal peptide" evidence="2">
    <location>
        <begin position="1"/>
        <end position="17"/>
    </location>
</feature>
<comment type="caution">
    <text evidence="3">The sequence shown here is derived from an EMBL/GenBank/DDBJ whole genome shotgun (WGS) entry which is preliminary data.</text>
</comment>
<feature type="chain" id="PRO_5045242865" evidence="2">
    <location>
        <begin position="18"/>
        <end position="212"/>
    </location>
</feature>
<dbReference type="Pfam" id="PF12079">
    <property type="entry name" value="DUF3558"/>
    <property type="match status" value="1"/>
</dbReference>
<dbReference type="RefSeq" id="WP_187218792.1">
    <property type="nucleotide sequence ID" value="NZ_JABVED010000002.1"/>
</dbReference>
<sequence length="212" mass="21778">MGTNAARLAVTAVTAFAALALTACSEPTPAPQTGSPRTSESTETTTDKPSPTKKTTTPPKVDRPADKDLSAIKPCDVANGLKPADFGIDQRTQGREGKSAPFPGSLTCTIVGDKANLILSVDAVVTEGFASYTSSVVGNVVPTKIAGYPAAVVEGKAGGIACFTVVDTKDGQMMQFQLTVTNPDRQPVTPHAELCTKVAKIAEAGMKVVLAS</sequence>
<organism evidence="3 4">
    <name type="scientific">Actinokineospora xionganensis</name>
    <dbReference type="NCBI Taxonomy" id="2684470"/>
    <lineage>
        <taxon>Bacteria</taxon>
        <taxon>Bacillati</taxon>
        <taxon>Actinomycetota</taxon>
        <taxon>Actinomycetes</taxon>
        <taxon>Pseudonocardiales</taxon>
        <taxon>Pseudonocardiaceae</taxon>
        <taxon>Actinokineospora</taxon>
    </lineage>
</organism>
<dbReference type="InterPro" id="IPR024520">
    <property type="entry name" value="DUF3558"/>
</dbReference>
<dbReference type="EMBL" id="JABVED010000002">
    <property type="protein sequence ID" value="MBC6446702.1"/>
    <property type="molecule type" value="Genomic_DNA"/>
</dbReference>
<accession>A0ABR7L1Y5</accession>
<proteinExistence type="predicted"/>
<evidence type="ECO:0000313" key="4">
    <source>
        <dbReference type="Proteomes" id="UP000734823"/>
    </source>
</evidence>
<feature type="compositionally biased region" description="Low complexity" evidence="1">
    <location>
        <begin position="35"/>
        <end position="59"/>
    </location>
</feature>
<feature type="region of interest" description="Disordered" evidence="1">
    <location>
        <begin position="25"/>
        <end position="69"/>
    </location>
</feature>
<protein>
    <submittedName>
        <fullName evidence="3">DUF3558 family protein</fullName>
    </submittedName>
</protein>
<feature type="compositionally biased region" description="Basic and acidic residues" evidence="1">
    <location>
        <begin position="60"/>
        <end position="69"/>
    </location>
</feature>
<dbReference type="PROSITE" id="PS51257">
    <property type="entry name" value="PROKAR_LIPOPROTEIN"/>
    <property type="match status" value="1"/>
</dbReference>
<dbReference type="Proteomes" id="UP000734823">
    <property type="component" value="Unassembled WGS sequence"/>
</dbReference>
<gene>
    <name evidence="3" type="ORF">GPZ80_05875</name>
</gene>
<keyword evidence="2" id="KW-0732">Signal</keyword>
<evidence type="ECO:0000313" key="3">
    <source>
        <dbReference type="EMBL" id="MBC6446702.1"/>
    </source>
</evidence>
<keyword evidence="4" id="KW-1185">Reference proteome</keyword>